<evidence type="ECO:0000256" key="1">
    <source>
        <dbReference type="SAM" id="SignalP"/>
    </source>
</evidence>
<accession>I9TBB2</accession>
<dbReference type="RefSeq" id="WP_005928285.1">
    <property type="nucleotide sequence ID" value="NZ_JH724307.1"/>
</dbReference>
<dbReference type="EMBL" id="AGXV01000021">
    <property type="protein sequence ID" value="EIY66371.1"/>
    <property type="molecule type" value="Genomic_DNA"/>
</dbReference>
<reference evidence="2 3" key="1">
    <citation type="submission" date="2012-02" db="EMBL/GenBank/DDBJ databases">
        <title>The Genome Sequence of Bacteroides salyersiae CL02T12C01.</title>
        <authorList>
            <consortium name="The Broad Institute Genome Sequencing Platform"/>
            <person name="Earl A."/>
            <person name="Ward D."/>
            <person name="Feldgarden M."/>
            <person name="Gevers D."/>
            <person name="Zitomersky N.L."/>
            <person name="Coyne M.J."/>
            <person name="Comstock L.E."/>
            <person name="Young S.K."/>
            <person name="Zeng Q."/>
            <person name="Gargeya S."/>
            <person name="Fitzgerald M."/>
            <person name="Haas B."/>
            <person name="Abouelleil A."/>
            <person name="Alvarado L."/>
            <person name="Arachchi H.M."/>
            <person name="Berlin A."/>
            <person name="Chapman S.B."/>
            <person name="Gearin G."/>
            <person name="Goldberg J."/>
            <person name="Griggs A."/>
            <person name="Gujja S."/>
            <person name="Hansen M."/>
            <person name="Heiman D."/>
            <person name="Howarth C."/>
            <person name="Larimer J."/>
            <person name="Lui A."/>
            <person name="MacDonald P.J.P."/>
            <person name="McCowen C."/>
            <person name="Montmayeur A."/>
            <person name="Murphy C."/>
            <person name="Neiman D."/>
            <person name="Pearson M."/>
            <person name="Priest M."/>
            <person name="Roberts A."/>
            <person name="Saif S."/>
            <person name="Shea T."/>
            <person name="Sisk P."/>
            <person name="Stolte C."/>
            <person name="Sykes S."/>
            <person name="Wortman J."/>
            <person name="Nusbaum C."/>
            <person name="Birren B."/>
        </authorList>
    </citation>
    <scope>NUCLEOTIDE SEQUENCE [LARGE SCALE GENOMIC DNA]</scope>
    <source>
        <strain evidence="2 3">CL02T12C01</strain>
    </source>
</reference>
<proteinExistence type="predicted"/>
<keyword evidence="1" id="KW-0732">Signal</keyword>
<feature type="signal peptide" evidence="1">
    <location>
        <begin position="1"/>
        <end position="21"/>
    </location>
</feature>
<dbReference type="HOGENOM" id="CLU_1811952_0_0_10"/>
<evidence type="ECO:0000313" key="3">
    <source>
        <dbReference type="Proteomes" id="UP000005150"/>
    </source>
</evidence>
<dbReference type="GeneID" id="93114955"/>
<dbReference type="Proteomes" id="UP000005150">
    <property type="component" value="Unassembled WGS sequence"/>
</dbReference>
<keyword evidence="3" id="KW-1185">Reference proteome</keyword>
<organism evidence="2 3">
    <name type="scientific">Bacteroides salyersiae CL02T12C01</name>
    <dbReference type="NCBI Taxonomy" id="997887"/>
    <lineage>
        <taxon>Bacteria</taxon>
        <taxon>Pseudomonadati</taxon>
        <taxon>Bacteroidota</taxon>
        <taxon>Bacteroidia</taxon>
        <taxon>Bacteroidales</taxon>
        <taxon>Bacteroidaceae</taxon>
        <taxon>Bacteroides</taxon>
    </lineage>
</organism>
<sequence length="142" mass="15797">MKITKIVLLLFVFLCTSNVWAQLNENGKQNLTSENRVIKDMKIQVSNPGWDGMVSIALDGKLLCTDYDQGILLLAGQNFIERTSEIDVYPGGVLSIWGYKNGTGNTNVISLTIPEDETDPILIVECTPSSHFPLKAYFKGHY</sequence>
<gene>
    <name evidence="2" type="ORF">HMPREF1071_01729</name>
</gene>
<dbReference type="AlphaFoldDB" id="I9TBB2"/>
<protein>
    <submittedName>
        <fullName evidence="2">Uncharacterized protein</fullName>
    </submittedName>
</protein>
<feature type="chain" id="PRO_5003727061" evidence="1">
    <location>
        <begin position="22"/>
        <end position="142"/>
    </location>
</feature>
<evidence type="ECO:0000313" key="2">
    <source>
        <dbReference type="EMBL" id="EIY66371.1"/>
    </source>
</evidence>
<comment type="caution">
    <text evidence="2">The sequence shown here is derived from an EMBL/GenBank/DDBJ whole genome shotgun (WGS) entry which is preliminary data.</text>
</comment>
<name>I9TBB2_9BACE</name>